<dbReference type="OrthoDB" id="2507174at2759"/>
<comment type="similarity">
    <text evidence="1">Belongs to the asaB hydroxylase/desaturase family.</text>
</comment>
<keyword evidence="5" id="KW-1185">Reference proteome</keyword>
<dbReference type="KEGG" id="mlr:MELLADRAFT_86389"/>
<dbReference type="VEuPathDB" id="FungiDB:MELLADRAFT_86389"/>
<dbReference type="InParanoid" id="F4RLM3"/>
<evidence type="ECO:0000256" key="1">
    <source>
        <dbReference type="ARBA" id="ARBA00023604"/>
    </source>
</evidence>
<dbReference type="STRING" id="747676.F4RLM3"/>
<evidence type="ECO:0000313" key="4">
    <source>
        <dbReference type="EMBL" id="EGG06558.1"/>
    </source>
</evidence>
<dbReference type="InterPro" id="IPR044053">
    <property type="entry name" value="AsaB-like"/>
</dbReference>
<evidence type="ECO:0000256" key="2">
    <source>
        <dbReference type="SAM" id="MobiDB-lite"/>
    </source>
</evidence>
<dbReference type="GO" id="GO:0016491">
    <property type="term" value="F:oxidoreductase activity"/>
    <property type="evidence" value="ECO:0007669"/>
    <property type="project" value="InterPro"/>
</dbReference>
<organism evidence="5">
    <name type="scientific">Melampsora larici-populina (strain 98AG31 / pathotype 3-4-7)</name>
    <name type="common">Poplar leaf rust fungus</name>
    <dbReference type="NCBI Taxonomy" id="747676"/>
    <lineage>
        <taxon>Eukaryota</taxon>
        <taxon>Fungi</taxon>
        <taxon>Dikarya</taxon>
        <taxon>Basidiomycota</taxon>
        <taxon>Pucciniomycotina</taxon>
        <taxon>Pucciniomycetes</taxon>
        <taxon>Pucciniales</taxon>
        <taxon>Melampsoraceae</taxon>
        <taxon>Melampsora</taxon>
    </lineage>
</organism>
<dbReference type="GeneID" id="18934172"/>
<keyword evidence="3" id="KW-0732">Signal</keyword>
<feature type="compositionally biased region" description="Basic and acidic residues" evidence="2">
    <location>
        <begin position="299"/>
        <end position="311"/>
    </location>
</feature>
<dbReference type="eggNOG" id="ENOG502RZMU">
    <property type="taxonomic scope" value="Eukaryota"/>
</dbReference>
<feature type="signal peptide" evidence="3">
    <location>
        <begin position="1"/>
        <end position="22"/>
    </location>
</feature>
<name>F4RLM3_MELLP</name>
<protein>
    <recommendedName>
        <fullName evidence="6">Secreted protein</fullName>
    </recommendedName>
</protein>
<feature type="region of interest" description="Disordered" evidence="2">
    <location>
        <begin position="287"/>
        <end position="311"/>
    </location>
</feature>
<dbReference type="HOGENOM" id="CLU_042688_2_2_1"/>
<dbReference type="PANTHER" id="PTHR34598:SF3">
    <property type="entry name" value="OXIDOREDUCTASE AN1597"/>
    <property type="match status" value="1"/>
</dbReference>
<dbReference type="RefSeq" id="XP_007409998.1">
    <property type="nucleotide sequence ID" value="XM_007409936.1"/>
</dbReference>
<dbReference type="NCBIfam" id="NF041278">
    <property type="entry name" value="CmcJ_NvfI_EfuI"/>
    <property type="match status" value="1"/>
</dbReference>
<gene>
    <name evidence="4" type="ORF">MELLADRAFT_86389</name>
</gene>
<sequence length="311" mass="35359">MHLCINLIFFSAALQFLKSLNAVPAGLVHDAVLDVKTNLKYCDETVSLGYDPEVDLGREAHRDYLKRVEKSKPVVIKDIRGSEDQFKWDVHGFAYVKDKVTGLEECKNDQDYDELLSPAAEELVKKITNADAVYAFNSRVRDQEPNSEVVGHSRNPVPSVHSDFSSEGAKEAVEKAIARRGLESNEAKEFKAFAQDDNNRIVIIHLWRPLQVVKRDPLALCDWRSVEIENAHAYRPRGPGRCACVQWRFNPKNKWYYLSQQAPEEVAMFVQYDSAAEGHMTLPHASFEESNAKASPARKNVEQMHSRRDTD</sequence>
<proteinExistence type="inferred from homology"/>
<evidence type="ECO:0008006" key="6">
    <source>
        <dbReference type="Google" id="ProtNLM"/>
    </source>
</evidence>
<feature type="region of interest" description="Disordered" evidence="2">
    <location>
        <begin position="144"/>
        <end position="165"/>
    </location>
</feature>
<evidence type="ECO:0000313" key="5">
    <source>
        <dbReference type="Proteomes" id="UP000001072"/>
    </source>
</evidence>
<dbReference type="EMBL" id="GL883107">
    <property type="protein sequence ID" value="EGG06558.1"/>
    <property type="molecule type" value="Genomic_DNA"/>
</dbReference>
<feature type="chain" id="PRO_5003315333" description="Secreted protein" evidence="3">
    <location>
        <begin position="23"/>
        <end position="311"/>
    </location>
</feature>
<evidence type="ECO:0000256" key="3">
    <source>
        <dbReference type="SAM" id="SignalP"/>
    </source>
</evidence>
<dbReference type="AlphaFoldDB" id="F4RLM3"/>
<reference evidence="5" key="1">
    <citation type="journal article" date="2011" name="Proc. Natl. Acad. Sci. U.S.A.">
        <title>Obligate biotrophy features unraveled by the genomic analysis of rust fungi.</title>
        <authorList>
            <person name="Duplessis S."/>
            <person name="Cuomo C.A."/>
            <person name="Lin Y.-C."/>
            <person name="Aerts A."/>
            <person name="Tisserant E."/>
            <person name="Veneault-Fourrey C."/>
            <person name="Joly D.L."/>
            <person name="Hacquard S."/>
            <person name="Amselem J."/>
            <person name="Cantarel B.L."/>
            <person name="Chiu R."/>
            <person name="Coutinho P.M."/>
            <person name="Feau N."/>
            <person name="Field M."/>
            <person name="Frey P."/>
            <person name="Gelhaye E."/>
            <person name="Goldberg J."/>
            <person name="Grabherr M.G."/>
            <person name="Kodira C.D."/>
            <person name="Kohler A."/>
            <person name="Kuees U."/>
            <person name="Lindquist E.A."/>
            <person name="Lucas S.M."/>
            <person name="Mago R."/>
            <person name="Mauceli E."/>
            <person name="Morin E."/>
            <person name="Murat C."/>
            <person name="Pangilinan J.L."/>
            <person name="Park R."/>
            <person name="Pearson M."/>
            <person name="Quesneville H."/>
            <person name="Rouhier N."/>
            <person name="Sakthikumar S."/>
            <person name="Salamov A.A."/>
            <person name="Schmutz J."/>
            <person name="Selles B."/>
            <person name="Shapiro H."/>
            <person name="Tanguay P."/>
            <person name="Tuskan G.A."/>
            <person name="Henrissat B."/>
            <person name="Van de Peer Y."/>
            <person name="Rouze P."/>
            <person name="Ellis J.G."/>
            <person name="Dodds P.N."/>
            <person name="Schein J.E."/>
            <person name="Zhong S."/>
            <person name="Hamelin R.C."/>
            <person name="Grigoriev I.V."/>
            <person name="Szabo L.J."/>
            <person name="Martin F."/>
        </authorList>
    </citation>
    <scope>NUCLEOTIDE SEQUENCE [LARGE SCALE GENOMIC DNA]</scope>
    <source>
        <strain evidence="5">98AG31 / pathotype 3-4-7</strain>
    </source>
</reference>
<dbReference type="Proteomes" id="UP000001072">
    <property type="component" value="Unassembled WGS sequence"/>
</dbReference>
<dbReference type="PANTHER" id="PTHR34598">
    <property type="entry name" value="BLL6449 PROTEIN"/>
    <property type="match status" value="1"/>
</dbReference>
<accession>F4RLM3</accession>